<name>A0A327X7G6_9GAMM</name>
<dbReference type="RefSeq" id="WP_111568074.1">
    <property type="nucleotide sequence ID" value="NZ_PIPK01000001.1"/>
</dbReference>
<reference evidence="2 4" key="1">
    <citation type="journal article" date="2018" name="Front. Microbiol.">
        <title>Genome-Based Analysis Reveals the Taxonomy and Diversity of the Family Idiomarinaceae.</title>
        <authorList>
            <person name="Liu Y."/>
            <person name="Lai Q."/>
            <person name="Shao Z."/>
        </authorList>
    </citation>
    <scope>NUCLEOTIDE SEQUENCE [LARGE SCALE GENOMIC DNA]</scope>
    <source>
        <strain evidence="2 4">CF12-14</strain>
    </source>
</reference>
<dbReference type="Proteomes" id="UP000249203">
    <property type="component" value="Unassembled WGS sequence"/>
</dbReference>
<evidence type="ECO:0000313" key="4">
    <source>
        <dbReference type="Proteomes" id="UP000287865"/>
    </source>
</evidence>
<dbReference type="EMBL" id="PIPK01000001">
    <property type="protein sequence ID" value="RUO28419.1"/>
    <property type="molecule type" value="Genomic_DNA"/>
</dbReference>
<keyword evidence="4" id="KW-1185">Reference proteome</keyword>
<comment type="caution">
    <text evidence="1">The sequence shown here is derived from an EMBL/GenBank/DDBJ whole genome shotgun (WGS) entry which is preliminary data.</text>
</comment>
<dbReference type="Proteomes" id="UP000287865">
    <property type="component" value="Unassembled WGS sequence"/>
</dbReference>
<proteinExistence type="predicted"/>
<evidence type="ECO:0000313" key="1">
    <source>
        <dbReference type="EMBL" id="RAK01592.1"/>
    </source>
</evidence>
<dbReference type="AlphaFoldDB" id="A0A327X7G6"/>
<reference evidence="1 3" key="2">
    <citation type="submission" date="2018-06" db="EMBL/GenBank/DDBJ databases">
        <title>Genomic Encyclopedia of Type Strains, Phase III (KMG-III): the genomes of soil and plant-associated and newly described type strains.</title>
        <authorList>
            <person name="Whitman W."/>
        </authorList>
    </citation>
    <scope>NUCLEOTIDE SEQUENCE [LARGE SCALE GENOMIC DNA]</scope>
    <source>
        <strain evidence="1 3">CGMCC 1.15366</strain>
    </source>
</reference>
<evidence type="ECO:0000313" key="3">
    <source>
        <dbReference type="Proteomes" id="UP000249203"/>
    </source>
</evidence>
<sequence length="111" mass="12710">MWIFRVMFEIPENAFSPAFWKRTQYSGDKEIRAMAYHCNTVVKQINKFEDFASSADEAEVGLAGISFDVDLDTLIHEVWIGPNTPEWVIAIVRELMSVANIADKRIQISDI</sequence>
<evidence type="ECO:0000313" key="2">
    <source>
        <dbReference type="EMBL" id="RUO28419.1"/>
    </source>
</evidence>
<accession>A0A327X7G6</accession>
<protein>
    <submittedName>
        <fullName evidence="1">Uncharacterized protein</fullName>
    </submittedName>
</protein>
<organism evidence="1 3">
    <name type="scientific">Aliidiomarina maris</name>
    <dbReference type="NCBI Taxonomy" id="531312"/>
    <lineage>
        <taxon>Bacteria</taxon>
        <taxon>Pseudomonadati</taxon>
        <taxon>Pseudomonadota</taxon>
        <taxon>Gammaproteobacteria</taxon>
        <taxon>Alteromonadales</taxon>
        <taxon>Idiomarinaceae</taxon>
        <taxon>Aliidiomarina</taxon>
    </lineage>
</organism>
<dbReference type="EMBL" id="QLMD01000001">
    <property type="protein sequence ID" value="RAK01592.1"/>
    <property type="molecule type" value="Genomic_DNA"/>
</dbReference>
<gene>
    <name evidence="1" type="ORF">B0I24_101215</name>
    <name evidence="2" type="ORF">CWE07_01030</name>
</gene>